<feature type="compositionally biased region" description="Low complexity" evidence="2">
    <location>
        <begin position="38"/>
        <end position="50"/>
    </location>
</feature>
<dbReference type="AlphaFoldDB" id="A0A7K1J5A5"/>
<evidence type="ECO:0000313" key="4">
    <source>
        <dbReference type="EMBL" id="MUH59838.1"/>
    </source>
</evidence>
<name>A0A7K1J5A5_9BIFI</name>
<dbReference type="EMBL" id="WNLP01000005">
    <property type="protein sequence ID" value="MUH59838.1"/>
    <property type="molecule type" value="Genomic_DNA"/>
</dbReference>
<dbReference type="InterPro" id="IPR000253">
    <property type="entry name" value="FHA_dom"/>
</dbReference>
<comment type="caution">
    <text evidence="4">The sequence shown here is derived from an EMBL/GenBank/DDBJ whole genome shotgun (WGS) entry which is preliminary data.</text>
</comment>
<keyword evidence="1" id="KW-0597">Phosphoprotein</keyword>
<evidence type="ECO:0000256" key="2">
    <source>
        <dbReference type="SAM" id="MobiDB-lite"/>
    </source>
</evidence>
<reference evidence="4 5" key="1">
    <citation type="submission" date="2019-09" db="EMBL/GenBank/DDBJ databases">
        <title>Bifidobacterium canis sp. nov., isolated from the digestive tract of German Shepherd dog puppy.</title>
        <authorList>
            <person name="Bunesova V."/>
        </authorList>
    </citation>
    <scope>NUCLEOTIDE SEQUENCE [LARGE SCALE GENOMIC DNA]</scope>
    <source>
        <strain evidence="4 5">GSD1FS</strain>
    </source>
</reference>
<feature type="domain" description="FHA" evidence="3">
    <location>
        <begin position="140"/>
        <end position="195"/>
    </location>
</feature>
<proteinExistence type="predicted"/>
<dbReference type="Gene3D" id="2.60.200.20">
    <property type="match status" value="1"/>
</dbReference>
<gene>
    <name evidence="4" type="ORF">GSD1FS_1181</name>
</gene>
<dbReference type="PROSITE" id="PS50006">
    <property type="entry name" value="FHA_DOMAIN"/>
    <property type="match status" value="1"/>
</dbReference>
<feature type="compositionally biased region" description="Polar residues" evidence="2">
    <location>
        <begin position="61"/>
        <end position="79"/>
    </location>
</feature>
<dbReference type="InterPro" id="IPR008984">
    <property type="entry name" value="SMAD_FHA_dom_sf"/>
</dbReference>
<sequence length="234" mass="25733">MLELEYAQIPYPPAPEPGWYDDDVVTSTPIDERKPVITPQTLQQPTSTSTNAENGSAAVDLSSTGTQELDQVSANSSHQHLQDLHIEHGEPDEYVAESGAQGSDEWDGTVLSTAFVHEPHRNYTLTNDVTHQQIAIDMNTLLGRKPSHSIPEGSKSVRLLDPTKTVSRDHCAISFGEHGTLWLEDMGSLNGTFLTEHGEDIRVQQGKPEELHVPATIRIGDQFFTIDVSEDPNS</sequence>
<organism evidence="4 5">
    <name type="scientific">Bifidobacterium canis</name>
    <dbReference type="NCBI Taxonomy" id="2610880"/>
    <lineage>
        <taxon>Bacteria</taxon>
        <taxon>Bacillati</taxon>
        <taxon>Actinomycetota</taxon>
        <taxon>Actinomycetes</taxon>
        <taxon>Bifidobacteriales</taxon>
        <taxon>Bifidobacteriaceae</taxon>
        <taxon>Bifidobacterium</taxon>
    </lineage>
</organism>
<evidence type="ECO:0000256" key="1">
    <source>
        <dbReference type="ARBA" id="ARBA00022553"/>
    </source>
</evidence>
<dbReference type="Proteomes" id="UP000487882">
    <property type="component" value="Unassembled WGS sequence"/>
</dbReference>
<dbReference type="Pfam" id="PF00498">
    <property type="entry name" value="FHA"/>
    <property type="match status" value="1"/>
</dbReference>
<dbReference type="SUPFAM" id="SSF49879">
    <property type="entry name" value="SMAD/FHA domain"/>
    <property type="match status" value="1"/>
</dbReference>
<keyword evidence="5" id="KW-1185">Reference proteome</keyword>
<dbReference type="CDD" id="cd00060">
    <property type="entry name" value="FHA"/>
    <property type="match status" value="1"/>
</dbReference>
<accession>A0A7K1J5A5</accession>
<protein>
    <submittedName>
        <fullName evidence="4">Signal peptide protein</fullName>
    </submittedName>
</protein>
<feature type="region of interest" description="Disordered" evidence="2">
    <location>
        <begin position="12"/>
        <end position="80"/>
    </location>
</feature>
<evidence type="ECO:0000259" key="3">
    <source>
        <dbReference type="PROSITE" id="PS50006"/>
    </source>
</evidence>
<evidence type="ECO:0000313" key="5">
    <source>
        <dbReference type="Proteomes" id="UP000487882"/>
    </source>
</evidence>
<dbReference type="SMART" id="SM00240">
    <property type="entry name" value="FHA"/>
    <property type="match status" value="1"/>
</dbReference>
<dbReference type="RefSeq" id="WP_343030217.1">
    <property type="nucleotide sequence ID" value="NZ_WNLP01000005.1"/>
</dbReference>